<sequence length="107" mass="10787">THPAAGAPTAARVPAAARAPAAHRHEVRGGERGRLLTAPLAPLLPGRLLPGHGPLAATIRRQPRSLQQQNPASVAAGAAGAGFASLPVSAHRAGTSVWRLCSSFSSV</sequence>
<feature type="compositionally biased region" description="Low complexity" evidence="1">
    <location>
        <begin position="1"/>
        <end position="20"/>
    </location>
</feature>
<dbReference type="Ensembl" id="ENSNGAT00000027854.1">
    <property type="protein sequence ID" value="ENSNGAP00000022171.1"/>
    <property type="gene ID" value="ENSNGAG00000021141.1"/>
</dbReference>
<protein>
    <submittedName>
        <fullName evidence="2">Uncharacterized protein</fullName>
    </submittedName>
</protein>
<reference evidence="2" key="2">
    <citation type="submission" date="2025-09" db="UniProtKB">
        <authorList>
            <consortium name="Ensembl"/>
        </authorList>
    </citation>
    <scope>IDENTIFICATION</scope>
</reference>
<name>A0A8C6WBS7_NANGA</name>
<evidence type="ECO:0000313" key="3">
    <source>
        <dbReference type="Proteomes" id="UP000694381"/>
    </source>
</evidence>
<keyword evidence="3" id="KW-1185">Reference proteome</keyword>
<dbReference type="Proteomes" id="UP000694381">
    <property type="component" value="Unassembled WGS sequence"/>
</dbReference>
<proteinExistence type="predicted"/>
<dbReference type="AlphaFoldDB" id="A0A8C6WBS7"/>
<feature type="region of interest" description="Disordered" evidence="1">
    <location>
        <begin position="1"/>
        <end position="32"/>
    </location>
</feature>
<reference evidence="2" key="1">
    <citation type="submission" date="2025-08" db="UniProtKB">
        <authorList>
            <consortium name="Ensembl"/>
        </authorList>
    </citation>
    <scope>IDENTIFICATION</scope>
</reference>
<dbReference type="OMA" id="NQVWGRE"/>
<feature type="compositionally biased region" description="Basic and acidic residues" evidence="1">
    <location>
        <begin position="23"/>
        <end position="32"/>
    </location>
</feature>
<accession>A0A8C6WBS7</accession>
<organism evidence="2 3">
    <name type="scientific">Nannospalax galili</name>
    <name type="common">Northern Israeli blind subterranean mole rat</name>
    <name type="synonym">Spalax galili</name>
    <dbReference type="NCBI Taxonomy" id="1026970"/>
    <lineage>
        <taxon>Eukaryota</taxon>
        <taxon>Metazoa</taxon>
        <taxon>Chordata</taxon>
        <taxon>Craniata</taxon>
        <taxon>Vertebrata</taxon>
        <taxon>Euteleostomi</taxon>
        <taxon>Mammalia</taxon>
        <taxon>Eutheria</taxon>
        <taxon>Euarchontoglires</taxon>
        <taxon>Glires</taxon>
        <taxon>Rodentia</taxon>
        <taxon>Myomorpha</taxon>
        <taxon>Muroidea</taxon>
        <taxon>Spalacidae</taxon>
        <taxon>Spalacinae</taxon>
        <taxon>Nannospalax</taxon>
    </lineage>
</organism>
<dbReference type="GeneTree" id="ENSGT00860000136187"/>
<evidence type="ECO:0000313" key="2">
    <source>
        <dbReference type="Ensembl" id="ENSNGAP00000022171.1"/>
    </source>
</evidence>
<evidence type="ECO:0000256" key="1">
    <source>
        <dbReference type="SAM" id="MobiDB-lite"/>
    </source>
</evidence>